<evidence type="ECO:0000256" key="1">
    <source>
        <dbReference type="ARBA" id="ARBA00004651"/>
    </source>
</evidence>
<keyword evidence="4 7" id="KW-1133">Transmembrane helix</keyword>
<dbReference type="SUPFAM" id="SSF103473">
    <property type="entry name" value="MFS general substrate transporter"/>
    <property type="match status" value="1"/>
</dbReference>
<feature type="transmembrane region" description="Helical" evidence="7">
    <location>
        <begin position="79"/>
        <end position="100"/>
    </location>
</feature>
<dbReference type="AlphaFoldDB" id="E4N1M4"/>
<feature type="transmembrane region" description="Helical" evidence="7">
    <location>
        <begin position="50"/>
        <end position="72"/>
    </location>
</feature>
<feature type="domain" description="Major facilitator superfamily (MFS) profile" evidence="8">
    <location>
        <begin position="14"/>
        <end position="405"/>
    </location>
</feature>
<evidence type="ECO:0000256" key="7">
    <source>
        <dbReference type="SAM" id="Phobius"/>
    </source>
</evidence>
<comment type="subcellular location">
    <subcellularLocation>
        <location evidence="1">Cell membrane</location>
        <topology evidence="1">Multi-pass membrane protein</topology>
    </subcellularLocation>
</comment>
<dbReference type="Proteomes" id="UP000007076">
    <property type="component" value="Chromosome"/>
</dbReference>
<dbReference type="PATRIC" id="fig|452652.3.peg.6315"/>
<dbReference type="EMBL" id="AP010968">
    <property type="protein sequence ID" value="BAJ32058.1"/>
    <property type="molecule type" value="Genomic_DNA"/>
</dbReference>
<dbReference type="RefSeq" id="WP_014139354.1">
    <property type="nucleotide sequence ID" value="NC_016109.1"/>
</dbReference>
<dbReference type="eggNOG" id="COG0477">
    <property type="taxonomic scope" value="Bacteria"/>
</dbReference>
<keyword evidence="10" id="KW-1185">Reference proteome</keyword>
<dbReference type="Gene3D" id="1.20.1250.20">
    <property type="entry name" value="MFS general substrate transporter like domains"/>
    <property type="match status" value="1"/>
</dbReference>
<feature type="transmembrane region" description="Helical" evidence="7">
    <location>
        <begin position="347"/>
        <end position="365"/>
    </location>
</feature>
<dbReference type="GO" id="GO:0005886">
    <property type="term" value="C:plasma membrane"/>
    <property type="evidence" value="ECO:0007669"/>
    <property type="project" value="UniProtKB-SubCell"/>
</dbReference>
<gene>
    <name evidence="9" type="ordered locus">KSE_62950</name>
</gene>
<feature type="transmembrane region" description="Helical" evidence="7">
    <location>
        <begin position="231"/>
        <end position="249"/>
    </location>
</feature>
<dbReference type="PANTHER" id="PTHR23513">
    <property type="entry name" value="INTEGRAL MEMBRANE EFFLUX PROTEIN-RELATED"/>
    <property type="match status" value="1"/>
</dbReference>
<evidence type="ECO:0000256" key="6">
    <source>
        <dbReference type="SAM" id="MobiDB-lite"/>
    </source>
</evidence>
<dbReference type="CDD" id="cd06173">
    <property type="entry name" value="MFS_MefA_like"/>
    <property type="match status" value="1"/>
</dbReference>
<dbReference type="KEGG" id="ksk:KSE_62950"/>
<dbReference type="Pfam" id="PF07690">
    <property type="entry name" value="MFS_1"/>
    <property type="match status" value="1"/>
</dbReference>
<dbReference type="InterPro" id="IPR020846">
    <property type="entry name" value="MFS_dom"/>
</dbReference>
<feature type="region of interest" description="Disordered" evidence="6">
    <location>
        <begin position="407"/>
        <end position="440"/>
    </location>
</feature>
<feature type="transmembrane region" description="Helical" evidence="7">
    <location>
        <begin position="174"/>
        <end position="193"/>
    </location>
</feature>
<evidence type="ECO:0000256" key="2">
    <source>
        <dbReference type="ARBA" id="ARBA00022475"/>
    </source>
</evidence>
<organism evidence="9 10">
    <name type="scientific">Kitasatospora setae (strain ATCC 33774 / DSM 43861 / JCM 3304 / KCC A-0304 / NBRC 14216 / KM-6054)</name>
    <name type="common">Streptomyces setae</name>
    <dbReference type="NCBI Taxonomy" id="452652"/>
    <lineage>
        <taxon>Bacteria</taxon>
        <taxon>Bacillati</taxon>
        <taxon>Actinomycetota</taxon>
        <taxon>Actinomycetes</taxon>
        <taxon>Kitasatosporales</taxon>
        <taxon>Streptomycetaceae</taxon>
        <taxon>Kitasatospora</taxon>
    </lineage>
</organism>
<sequence>MADAPPTPLYRNPDYQRLWLAHALSAFGSQATYIALPLVLLAATHSITDFGLVTFAEIVSSLFAGFPAGVLVDRLSRRTVMLFCDLARTAAFALFALVVLADRVNLPVAVGLAVLNSLLGAPFGPAASAALRHVVPRGQLTTAVSMAQARSAVATLAGPMLGAALYAVTPVLPFVVDAASFAASALCVLFVRLPREAPGAGRPRAERPPFLKDLTTGLVEVRRSAFLRYTLVNAALVNFVFSGIVVVLVAEGARSGPGGSYHNGLIIAMSGAGNLVGALFSARAGRTLAPRTLVLAVCWSTALLTPLLALGYGVLFTALVIGLCGLTSPAANAVISAARLHSVPDHLLGRVQTACGIAPALFVPFGPLASGVLLDHFAGSTVLLLNAGVLLLLAAYSTVSGGLRRIPDLREPRASEGPAPEPADRTPKGRLAEPHPVAGT</sequence>
<keyword evidence="2" id="KW-1003">Cell membrane</keyword>
<protein>
    <submittedName>
        <fullName evidence="9">Putative major facilitator superfamily transporter</fullName>
    </submittedName>
</protein>
<evidence type="ECO:0000259" key="8">
    <source>
        <dbReference type="PROSITE" id="PS50850"/>
    </source>
</evidence>
<dbReference type="STRING" id="452652.KSE_62950"/>
<dbReference type="GO" id="GO:0022857">
    <property type="term" value="F:transmembrane transporter activity"/>
    <property type="evidence" value="ECO:0007669"/>
    <property type="project" value="InterPro"/>
</dbReference>
<evidence type="ECO:0000256" key="4">
    <source>
        <dbReference type="ARBA" id="ARBA00022989"/>
    </source>
</evidence>
<feature type="transmembrane region" description="Helical" evidence="7">
    <location>
        <begin position="18"/>
        <end position="44"/>
    </location>
</feature>
<evidence type="ECO:0000256" key="5">
    <source>
        <dbReference type="ARBA" id="ARBA00023136"/>
    </source>
</evidence>
<dbReference type="HOGENOM" id="CLU_034180_13_4_11"/>
<dbReference type="PROSITE" id="PS50850">
    <property type="entry name" value="MFS"/>
    <property type="match status" value="1"/>
</dbReference>
<feature type="transmembrane region" description="Helical" evidence="7">
    <location>
        <begin position="261"/>
        <end position="280"/>
    </location>
</feature>
<evidence type="ECO:0000313" key="10">
    <source>
        <dbReference type="Proteomes" id="UP000007076"/>
    </source>
</evidence>
<dbReference type="InterPro" id="IPR011701">
    <property type="entry name" value="MFS"/>
</dbReference>
<evidence type="ECO:0000256" key="3">
    <source>
        <dbReference type="ARBA" id="ARBA00022692"/>
    </source>
</evidence>
<evidence type="ECO:0000313" key="9">
    <source>
        <dbReference type="EMBL" id="BAJ32058.1"/>
    </source>
</evidence>
<feature type="transmembrane region" description="Helical" evidence="7">
    <location>
        <begin position="106"/>
        <end position="131"/>
    </location>
</feature>
<dbReference type="InterPro" id="IPR036259">
    <property type="entry name" value="MFS_trans_sf"/>
</dbReference>
<name>E4N1M4_KITSK</name>
<keyword evidence="5 7" id="KW-0472">Membrane</keyword>
<feature type="transmembrane region" description="Helical" evidence="7">
    <location>
        <begin position="315"/>
        <end position="335"/>
    </location>
</feature>
<proteinExistence type="predicted"/>
<keyword evidence="3 7" id="KW-0812">Transmembrane</keyword>
<reference evidence="9 10" key="1">
    <citation type="journal article" date="2010" name="DNA Res.">
        <title>Genome sequence of Kitasatospora setae NBRC 14216T: an evolutionary snapshot of the family Streptomycetaceae.</title>
        <authorList>
            <person name="Ichikawa N."/>
            <person name="Oguchi A."/>
            <person name="Ikeda H."/>
            <person name="Ishikawa J."/>
            <person name="Kitani S."/>
            <person name="Watanabe Y."/>
            <person name="Nakamura S."/>
            <person name="Katano Y."/>
            <person name="Kishi E."/>
            <person name="Sasagawa M."/>
            <person name="Ankai A."/>
            <person name="Fukui S."/>
            <person name="Hashimoto Y."/>
            <person name="Kamata S."/>
            <person name="Otoguro M."/>
            <person name="Tanikawa S."/>
            <person name="Nihira T."/>
            <person name="Horinouchi S."/>
            <person name="Ohnishi Y."/>
            <person name="Hayakawa M."/>
            <person name="Kuzuyama T."/>
            <person name="Arisawa A."/>
            <person name="Nomoto F."/>
            <person name="Miura H."/>
            <person name="Takahashi Y."/>
            <person name="Fujita N."/>
        </authorList>
    </citation>
    <scope>NUCLEOTIDE SEQUENCE [LARGE SCALE GENOMIC DNA]</scope>
    <source>
        <strain evidence="10">ATCC 33774 / DSM 43861 / JCM 3304 / KCC A-0304 / NBRC 14216 / KM-6054</strain>
    </source>
</reference>
<feature type="transmembrane region" description="Helical" evidence="7">
    <location>
        <begin position="152"/>
        <end position="168"/>
    </location>
</feature>
<feature type="compositionally biased region" description="Basic and acidic residues" evidence="6">
    <location>
        <begin position="422"/>
        <end position="433"/>
    </location>
</feature>
<feature type="transmembrane region" description="Helical" evidence="7">
    <location>
        <begin position="377"/>
        <end position="396"/>
    </location>
</feature>
<accession>E4N1M4</accession>
<dbReference type="PANTHER" id="PTHR23513:SF6">
    <property type="entry name" value="MAJOR FACILITATOR SUPERFAMILY ASSOCIATED DOMAIN-CONTAINING PROTEIN"/>
    <property type="match status" value="1"/>
</dbReference>
<feature type="transmembrane region" description="Helical" evidence="7">
    <location>
        <begin position="292"/>
        <end position="309"/>
    </location>
</feature>